<sequence>MFIIFIDSLTLSSSQKECSGFEEGLEGSVQNIREIEEILVEKGGLVGVKKNEDFEWVRGLEQKGVIVCLVGELGQICMAYAAVKESLGDEKVFKEILCCEEEDVEEKLRAKVEEFGKQGIYPYEMCMISGNAKKWLIPARKIGVRTVFNVQDFGFKEREEKGFQPDIDMISFAQLESAFQVLHLDNEVLKNIPNFEEEKIDIDDFYGSLPSSKLINVGIVYLHEKNPPSKLCKNGLVLHSENIKFSYFHKESKNIDLVIHKSQDFYGELYEELDTTHLKDLEVFCEERSIPLIDHSSQIVPFLYRSSIQVELQKALSSEEFQTLSSNLGVKVSLPPFCTLKKNPDTSLEQIMDKLEENKVAFPIVVKKDRCFVKVLPHEKYFTSELESFRDIPEGVYQVESLIPHFENSLMKCYCLLFRGTAEGECIIRTDYSIPNSYFKETVRVVKNNKSGRGKDIQGEVEVDQEALKKVCFELNKQLGISIAGYDFIVSLEDPKLFYLIDLNYFSILSGCGQKRVSDAFHKCIREFCA</sequence>
<dbReference type="GO" id="GO:0052725">
    <property type="term" value="F:inositol-1,3,4-trisphosphate 6-kinase activity"/>
    <property type="evidence" value="ECO:0007669"/>
    <property type="project" value="InterPro"/>
</dbReference>
<dbReference type="InterPro" id="IPR008656">
    <property type="entry name" value="Inositol_tetrakis-P_1-kinase"/>
</dbReference>
<dbReference type="Gene3D" id="3.30.470.20">
    <property type="entry name" value="ATP-grasp fold, B domain"/>
    <property type="match status" value="1"/>
</dbReference>
<protein>
    <submittedName>
        <fullName evidence="1">Uncharacterized protein</fullName>
    </submittedName>
</protein>
<name>A0AAD1X681_EUPCR</name>
<reference evidence="1" key="1">
    <citation type="submission" date="2023-07" db="EMBL/GenBank/DDBJ databases">
        <authorList>
            <consortium name="AG Swart"/>
            <person name="Singh M."/>
            <person name="Singh A."/>
            <person name="Seah K."/>
            <person name="Emmerich C."/>
        </authorList>
    </citation>
    <scope>NUCLEOTIDE SEQUENCE</scope>
    <source>
        <strain evidence="1">DP1</strain>
    </source>
</reference>
<dbReference type="PANTHER" id="PTHR14217:SF1">
    <property type="entry name" value="INOSITOL-TETRAKISPHOSPHATE 1-KINASE"/>
    <property type="match status" value="1"/>
</dbReference>
<dbReference type="GO" id="GO:0000287">
    <property type="term" value="F:magnesium ion binding"/>
    <property type="evidence" value="ECO:0007669"/>
    <property type="project" value="InterPro"/>
</dbReference>
<accession>A0AAD1X681</accession>
<evidence type="ECO:0000313" key="1">
    <source>
        <dbReference type="EMBL" id="CAI2360332.1"/>
    </source>
</evidence>
<dbReference type="GO" id="GO:0052726">
    <property type="term" value="F:inositol-1,3,4-trisphosphate 5-kinase activity"/>
    <property type="evidence" value="ECO:0007669"/>
    <property type="project" value="InterPro"/>
</dbReference>
<evidence type="ECO:0000313" key="2">
    <source>
        <dbReference type="Proteomes" id="UP001295684"/>
    </source>
</evidence>
<dbReference type="PANTHER" id="PTHR14217">
    <property type="entry name" value="INOSITOL-TETRAKISPHOSPHATE 1-KINASE"/>
    <property type="match status" value="1"/>
</dbReference>
<proteinExistence type="predicted"/>
<organism evidence="1 2">
    <name type="scientific">Euplotes crassus</name>
    <dbReference type="NCBI Taxonomy" id="5936"/>
    <lineage>
        <taxon>Eukaryota</taxon>
        <taxon>Sar</taxon>
        <taxon>Alveolata</taxon>
        <taxon>Ciliophora</taxon>
        <taxon>Intramacronucleata</taxon>
        <taxon>Spirotrichea</taxon>
        <taxon>Hypotrichia</taxon>
        <taxon>Euplotida</taxon>
        <taxon>Euplotidae</taxon>
        <taxon>Moneuplotes</taxon>
    </lineage>
</organism>
<dbReference type="Proteomes" id="UP001295684">
    <property type="component" value="Unassembled WGS sequence"/>
</dbReference>
<keyword evidence="2" id="KW-1185">Reference proteome</keyword>
<gene>
    <name evidence="1" type="ORF">ECRASSUSDP1_LOCUS1633</name>
</gene>
<dbReference type="GO" id="GO:0005524">
    <property type="term" value="F:ATP binding"/>
    <property type="evidence" value="ECO:0007669"/>
    <property type="project" value="InterPro"/>
</dbReference>
<dbReference type="EMBL" id="CAMPGE010001540">
    <property type="protein sequence ID" value="CAI2360332.1"/>
    <property type="molecule type" value="Genomic_DNA"/>
</dbReference>
<dbReference type="GO" id="GO:0047325">
    <property type="term" value="F:inositol-3,4,5,6-tetrakisphosphate 1-kinase activity"/>
    <property type="evidence" value="ECO:0007669"/>
    <property type="project" value="InterPro"/>
</dbReference>
<dbReference type="AlphaFoldDB" id="A0AAD1X681"/>
<dbReference type="GO" id="GO:0005737">
    <property type="term" value="C:cytoplasm"/>
    <property type="evidence" value="ECO:0007669"/>
    <property type="project" value="TreeGrafter"/>
</dbReference>
<comment type="caution">
    <text evidence="1">The sequence shown here is derived from an EMBL/GenBank/DDBJ whole genome shotgun (WGS) entry which is preliminary data.</text>
</comment>
<dbReference type="GO" id="GO:0032957">
    <property type="term" value="P:inositol trisphosphate metabolic process"/>
    <property type="evidence" value="ECO:0007669"/>
    <property type="project" value="InterPro"/>
</dbReference>